<feature type="transmembrane region" description="Helical" evidence="1">
    <location>
        <begin position="187"/>
        <end position="205"/>
    </location>
</feature>
<keyword evidence="1" id="KW-0812">Transmembrane</keyword>
<name>A0ABM9PHH8_9FLAO</name>
<evidence type="ECO:0000313" key="2">
    <source>
        <dbReference type="EMBL" id="CAL2105053.1"/>
    </source>
</evidence>
<feature type="transmembrane region" description="Helical" evidence="1">
    <location>
        <begin position="124"/>
        <end position="142"/>
    </location>
</feature>
<comment type="caution">
    <text evidence="2">The sequence shown here is derived from an EMBL/GenBank/DDBJ whole genome shotgun (WGS) entry which is preliminary data.</text>
</comment>
<accession>A0ABM9PHH8</accession>
<keyword evidence="3" id="KW-1185">Reference proteome</keyword>
<reference evidence="2 3" key="1">
    <citation type="submission" date="2024-05" db="EMBL/GenBank/DDBJ databases">
        <authorList>
            <person name="Duchaud E."/>
        </authorList>
    </citation>
    <scope>NUCLEOTIDE SEQUENCE [LARGE SCALE GENOMIC DNA]</scope>
    <source>
        <strain evidence="2">Ena-SAMPLE-TAB-13-05-2024-13:56:06:370-140305</strain>
    </source>
</reference>
<protein>
    <submittedName>
        <fullName evidence="2">Uncharacterized protein</fullName>
    </submittedName>
</protein>
<feature type="transmembrane region" description="Helical" evidence="1">
    <location>
        <begin position="58"/>
        <end position="77"/>
    </location>
</feature>
<feature type="transmembrane region" description="Helical" evidence="1">
    <location>
        <begin position="225"/>
        <end position="244"/>
    </location>
</feature>
<feature type="transmembrane region" description="Helical" evidence="1">
    <location>
        <begin position="89"/>
        <end position="112"/>
    </location>
</feature>
<proteinExistence type="predicted"/>
<sequence length="376" mass="43555">MVIKYALMSQVTQFHNLSHIFISLIGAILLLAIYYNIRKRFYQVLEEGNTIKRVDKGLLYLSFGMLVWVFSGSWAFIANHFNFEETLSYQIGVNLLSTFNNLFWLLALYYVYDAPKFIYRNEKNVKIIATIIIVVASITLLLSFSLGTKIYYGVKLTSIPDVLLTTFLCFLMAVSFFRTFMHRDLKLVAFIAVFAIFLLFISQLSDVFTQLNNNFFNHLIRVITKTSLVAVFLVLATSWVIQLAHTPKPNEMKISFLDWSLIELTIPSKGIINEKIDFGSKTTQYKNLLNFAFKRKYMLANEQSIKVCYGGEIKSQTYVTRIIDNINAILQLPQDSKLERKDIITFIGESKYRLRILPQNIFIEEALLNEFKKNKS</sequence>
<evidence type="ECO:0000256" key="1">
    <source>
        <dbReference type="SAM" id="Phobius"/>
    </source>
</evidence>
<feature type="transmembrane region" description="Helical" evidence="1">
    <location>
        <begin position="20"/>
        <end position="37"/>
    </location>
</feature>
<evidence type="ECO:0000313" key="3">
    <source>
        <dbReference type="Proteomes" id="UP001497602"/>
    </source>
</evidence>
<dbReference type="Proteomes" id="UP001497602">
    <property type="component" value="Unassembled WGS sequence"/>
</dbReference>
<gene>
    <name evidence="2" type="ORF">T190115A13A_120048</name>
</gene>
<organism evidence="2 3">
    <name type="scientific">Tenacibaculum vairaonense</name>
    <dbReference type="NCBI Taxonomy" id="3137860"/>
    <lineage>
        <taxon>Bacteria</taxon>
        <taxon>Pseudomonadati</taxon>
        <taxon>Bacteroidota</taxon>
        <taxon>Flavobacteriia</taxon>
        <taxon>Flavobacteriales</taxon>
        <taxon>Flavobacteriaceae</taxon>
        <taxon>Tenacibaculum</taxon>
    </lineage>
</organism>
<feature type="transmembrane region" description="Helical" evidence="1">
    <location>
        <begin position="162"/>
        <end position="180"/>
    </location>
</feature>
<keyword evidence="1" id="KW-0472">Membrane</keyword>
<keyword evidence="1" id="KW-1133">Transmembrane helix</keyword>
<dbReference type="EMBL" id="CAXJRC010000003">
    <property type="protein sequence ID" value="CAL2105053.1"/>
    <property type="molecule type" value="Genomic_DNA"/>
</dbReference>